<keyword evidence="2" id="KW-0418">Kinase</keyword>
<name>A0A1C6TUH8_9ACTN</name>
<feature type="domain" description="Aminoglycoside phosphotransferase" evidence="1">
    <location>
        <begin position="175"/>
        <end position="369"/>
    </location>
</feature>
<evidence type="ECO:0000313" key="3">
    <source>
        <dbReference type="Proteomes" id="UP000199696"/>
    </source>
</evidence>
<reference evidence="3" key="1">
    <citation type="submission" date="2016-06" db="EMBL/GenBank/DDBJ databases">
        <authorList>
            <person name="Varghese N."/>
            <person name="Submissions Spin"/>
        </authorList>
    </citation>
    <scope>NUCLEOTIDE SEQUENCE [LARGE SCALE GENOMIC DNA]</scope>
    <source>
        <strain evidence="3">DSM 44814</strain>
    </source>
</reference>
<accession>A0A1C6TUH8</accession>
<dbReference type="SUPFAM" id="SSF56112">
    <property type="entry name" value="Protein kinase-like (PK-like)"/>
    <property type="match status" value="1"/>
</dbReference>
<dbReference type="EMBL" id="FMHY01000002">
    <property type="protein sequence ID" value="SCL45450.1"/>
    <property type="molecule type" value="Genomic_DNA"/>
</dbReference>
<dbReference type="InterPro" id="IPR002575">
    <property type="entry name" value="Aminoglycoside_PTrfase"/>
</dbReference>
<dbReference type="Proteomes" id="UP000199696">
    <property type="component" value="Unassembled WGS sequence"/>
</dbReference>
<dbReference type="Pfam" id="PF01636">
    <property type="entry name" value="APH"/>
    <property type="match status" value="1"/>
</dbReference>
<keyword evidence="2" id="KW-0808">Transferase</keyword>
<evidence type="ECO:0000259" key="1">
    <source>
        <dbReference type="Pfam" id="PF01636"/>
    </source>
</evidence>
<dbReference type="Gene3D" id="3.90.1200.10">
    <property type="match status" value="1"/>
</dbReference>
<protein>
    <submittedName>
        <fullName evidence="2">Ser/Thr protein kinase RdoA involved in Cpx stress response, MazF antagonist</fullName>
    </submittedName>
</protein>
<evidence type="ECO:0000313" key="2">
    <source>
        <dbReference type="EMBL" id="SCL45450.1"/>
    </source>
</evidence>
<dbReference type="STRING" id="227316.GA0070604_0968"/>
<dbReference type="AlphaFoldDB" id="A0A1C6TUH8"/>
<organism evidence="2 3">
    <name type="scientific">Micromonospora eburnea</name>
    <dbReference type="NCBI Taxonomy" id="227316"/>
    <lineage>
        <taxon>Bacteria</taxon>
        <taxon>Bacillati</taxon>
        <taxon>Actinomycetota</taxon>
        <taxon>Actinomycetes</taxon>
        <taxon>Micromonosporales</taxon>
        <taxon>Micromonosporaceae</taxon>
        <taxon>Micromonospora</taxon>
    </lineage>
</organism>
<keyword evidence="3" id="KW-1185">Reference proteome</keyword>
<gene>
    <name evidence="2" type="ORF">GA0070604_0968</name>
</gene>
<dbReference type="GO" id="GO:0016301">
    <property type="term" value="F:kinase activity"/>
    <property type="evidence" value="ECO:0007669"/>
    <property type="project" value="UniProtKB-KW"/>
</dbReference>
<dbReference type="InterPro" id="IPR011009">
    <property type="entry name" value="Kinase-like_dom_sf"/>
</dbReference>
<proteinExistence type="predicted"/>
<sequence>MPLRVPVAPDPPRPAAAVDNRSRYGGGEVSVAAVSRTVTLVLVDGAGVPLGALPPYEVPEPWWQEVGAIVDEARRRYGVDVAVLRLLAADRPEPPGGHLTYLGQVTTPPAVPLEPVAVDLSPHPSRAPWAQPGGPAHSLAWATGELHRLGRPVTGVAQRRTWNLSAIWRLDGPHGSAWLKQVPAFFRHEAGVLRWLAAAAPGTGPALLAADDTGRILLDHVPGEDRYAADHTERAAIAADHHAVQLRAVGDVTALVTVGVPDLRGPGLAGWIRDRLAPHDTAVVADLLAGLDERLDRVRDCGLPDTLVHGDLHPGNVRGDGQRRAVIDWGDSFVGHPAFDILRLTETLDRAAAAPLLDAWAARWRADVPGSDPERAVDLLRPVAPLRLAAGYAMFLAGIEPSEHPYHAGDVPACLDQAAAEAQRMPLPG</sequence>